<comment type="similarity">
    <text evidence="1">Belongs to the eukaryotic ribosomal protein eL36 family.</text>
</comment>
<dbReference type="Gene3D" id="1.10.10.1760">
    <property type="entry name" value="60S ribosomal protein L36"/>
    <property type="match status" value="1"/>
</dbReference>
<dbReference type="GO" id="GO:0003735">
    <property type="term" value="F:structural constituent of ribosome"/>
    <property type="evidence" value="ECO:0007669"/>
    <property type="project" value="InterPro"/>
</dbReference>
<evidence type="ECO:0000313" key="8">
    <source>
        <dbReference type="EMBL" id="OBS80986.1"/>
    </source>
</evidence>
<evidence type="ECO:0000256" key="2">
    <source>
        <dbReference type="ARBA" id="ARBA00011133"/>
    </source>
</evidence>
<evidence type="ECO:0000256" key="1">
    <source>
        <dbReference type="ARBA" id="ARBA00006509"/>
    </source>
</evidence>
<evidence type="ECO:0000313" key="9">
    <source>
        <dbReference type="Proteomes" id="UP000092124"/>
    </source>
</evidence>
<comment type="function">
    <text evidence="5">Component of the large ribosomal subunit. The ribosome is a large ribonucleoprotein complex responsible for the synthesis of proteins in the cell.</text>
</comment>
<dbReference type="STRING" id="56216.A0A1A6HRV5"/>
<dbReference type="Pfam" id="PF01158">
    <property type="entry name" value="Ribosomal_L36e"/>
    <property type="match status" value="1"/>
</dbReference>
<evidence type="ECO:0000256" key="3">
    <source>
        <dbReference type="ARBA" id="ARBA00022980"/>
    </source>
</evidence>
<dbReference type="AlphaFoldDB" id="A0A1A6HRV5"/>
<keyword evidence="9" id="KW-1185">Reference proteome</keyword>
<dbReference type="OrthoDB" id="9616667at2759"/>
<evidence type="ECO:0000256" key="7">
    <source>
        <dbReference type="ARBA" id="ARBA00035331"/>
    </source>
</evidence>
<evidence type="ECO:0000256" key="5">
    <source>
        <dbReference type="ARBA" id="ARBA00034092"/>
    </source>
</evidence>
<dbReference type="GO" id="GO:0005840">
    <property type="term" value="C:ribosome"/>
    <property type="evidence" value="ECO:0007669"/>
    <property type="project" value="UniProtKB-KW"/>
</dbReference>
<comment type="subunit">
    <text evidence="2">Component of the large ribosomal subunit.</text>
</comment>
<dbReference type="Proteomes" id="UP000092124">
    <property type="component" value="Unassembled WGS sequence"/>
</dbReference>
<dbReference type="EMBL" id="LZPO01017299">
    <property type="protein sequence ID" value="OBS80986.1"/>
    <property type="molecule type" value="Genomic_DNA"/>
</dbReference>
<evidence type="ECO:0000256" key="6">
    <source>
        <dbReference type="ARBA" id="ARBA00035226"/>
    </source>
</evidence>
<reference evidence="8 9" key="1">
    <citation type="submission" date="2016-06" db="EMBL/GenBank/DDBJ databases">
        <title>The Draft Genome Sequence and Annotation of the Desert Woodrat Neotoma lepida.</title>
        <authorList>
            <person name="Campbell M."/>
            <person name="Oakeson K.F."/>
            <person name="Yandell M."/>
            <person name="Halpert J.R."/>
            <person name="Dearing D."/>
        </authorList>
    </citation>
    <scope>NUCLEOTIDE SEQUENCE [LARGE SCALE GENOMIC DNA]</scope>
    <source>
        <strain evidence="8">417</strain>
        <tissue evidence="8">Liver</tissue>
    </source>
</reference>
<protein>
    <recommendedName>
        <fullName evidence="6">Large ribosomal subunit protein eL36</fullName>
    </recommendedName>
    <alternativeName>
        <fullName evidence="7">60S ribosomal protein L36</fullName>
    </alternativeName>
</protein>
<dbReference type="GO" id="GO:0006412">
    <property type="term" value="P:translation"/>
    <property type="evidence" value="ECO:0007669"/>
    <property type="project" value="InterPro"/>
</dbReference>
<gene>
    <name evidence="8" type="ORF">A6R68_20813</name>
</gene>
<organism evidence="8 9">
    <name type="scientific">Neotoma lepida</name>
    <name type="common">Desert woodrat</name>
    <dbReference type="NCBI Taxonomy" id="56216"/>
    <lineage>
        <taxon>Eukaryota</taxon>
        <taxon>Metazoa</taxon>
        <taxon>Chordata</taxon>
        <taxon>Craniata</taxon>
        <taxon>Vertebrata</taxon>
        <taxon>Euteleostomi</taxon>
        <taxon>Mammalia</taxon>
        <taxon>Eutheria</taxon>
        <taxon>Euarchontoglires</taxon>
        <taxon>Glires</taxon>
        <taxon>Rodentia</taxon>
        <taxon>Myomorpha</taxon>
        <taxon>Muroidea</taxon>
        <taxon>Cricetidae</taxon>
        <taxon>Neotominae</taxon>
        <taxon>Neotoma</taxon>
    </lineage>
</organism>
<sequence>MSKDKRVFRFIKERTGTHIPAKRKQEELSNVLAAPVQNMGCSPSPAPQSRFPSSDLGFLECRTNAPEPHLTEISGSLDDAMLITCPSLPRYHFSGSKFTWYCLPIRKC</sequence>
<accession>A0A1A6HRV5</accession>
<keyword evidence="4" id="KW-0687">Ribonucleoprotein</keyword>
<name>A0A1A6HRV5_NEOLE</name>
<dbReference type="InterPro" id="IPR000509">
    <property type="entry name" value="Ribosomal_eL36"/>
</dbReference>
<dbReference type="GO" id="GO:1990904">
    <property type="term" value="C:ribonucleoprotein complex"/>
    <property type="evidence" value="ECO:0007669"/>
    <property type="project" value="UniProtKB-KW"/>
</dbReference>
<dbReference type="InterPro" id="IPR038097">
    <property type="entry name" value="Ribosomal_eL36_sf"/>
</dbReference>
<comment type="caution">
    <text evidence="8">The sequence shown here is derived from an EMBL/GenBank/DDBJ whole genome shotgun (WGS) entry which is preliminary data.</text>
</comment>
<evidence type="ECO:0000256" key="4">
    <source>
        <dbReference type="ARBA" id="ARBA00023274"/>
    </source>
</evidence>
<keyword evidence="3" id="KW-0689">Ribosomal protein</keyword>
<proteinExistence type="inferred from homology"/>